<evidence type="ECO:0000313" key="5">
    <source>
        <dbReference type="Proteomes" id="UP000009079"/>
    </source>
</evidence>
<dbReference type="Gene3D" id="3.10.580.10">
    <property type="entry name" value="CBS-domain"/>
    <property type="match status" value="1"/>
</dbReference>
<dbReference type="PROSITE" id="PS51371">
    <property type="entry name" value="CBS"/>
    <property type="match status" value="2"/>
</dbReference>
<keyword evidence="5" id="KW-1185">Reference proteome</keyword>
<dbReference type="eggNOG" id="arCOG00606">
    <property type="taxonomic scope" value="Archaea"/>
</dbReference>
<dbReference type="PANTHER" id="PTHR43080">
    <property type="entry name" value="CBS DOMAIN-CONTAINING PROTEIN CBSX3, MITOCHONDRIAL"/>
    <property type="match status" value="1"/>
</dbReference>
<accession>C6A0T1</accession>
<evidence type="ECO:0000259" key="3">
    <source>
        <dbReference type="PROSITE" id="PS51371"/>
    </source>
</evidence>
<dbReference type="InterPro" id="IPR046342">
    <property type="entry name" value="CBS_dom_sf"/>
</dbReference>
<dbReference type="Pfam" id="PF00571">
    <property type="entry name" value="CBS"/>
    <property type="match status" value="2"/>
</dbReference>
<dbReference type="STRING" id="604354.TSIB_0158"/>
<evidence type="ECO:0000256" key="1">
    <source>
        <dbReference type="ARBA" id="ARBA00023122"/>
    </source>
</evidence>
<dbReference type="InterPro" id="IPR051257">
    <property type="entry name" value="Diverse_CBS-Domain"/>
</dbReference>
<organism evidence="4 5">
    <name type="scientific">Thermococcus sibiricus (strain DSM 12597 / MM 739)</name>
    <dbReference type="NCBI Taxonomy" id="604354"/>
    <lineage>
        <taxon>Archaea</taxon>
        <taxon>Methanobacteriati</taxon>
        <taxon>Methanobacteriota</taxon>
        <taxon>Thermococci</taxon>
        <taxon>Thermococcales</taxon>
        <taxon>Thermococcaceae</taxon>
        <taxon>Thermococcus</taxon>
    </lineage>
</organism>
<dbReference type="AlphaFoldDB" id="C6A0T1"/>
<protein>
    <submittedName>
        <fullName evidence="4">Inosine-5'-monophosphate dehydrogenase related</fullName>
    </submittedName>
</protein>
<gene>
    <name evidence="4" type="ordered locus">TSIB_0158</name>
</gene>
<dbReference type="KEGG" id="tsi:TSIB_0158"/>
<evidence type="ECO:0000313" key="4">
    <source>
        <dbReference type="EMBL" id="ACS89226.1"/>
    </source>
</evidence>
<dbReference type="EMBL" id="CP001463">
    <property type="protein sequence ID" value="ACS89226.1"/>
    <property type="molecule type" value="Genomic_DNA"/>
</dbReference>
<feature type="domain" description="CBS" evidence="3">
    <location>
        <begin position="79"/>
        <end position="134"/>
    </location>
</feature>
<reference evidence="4 5" key="1">
    <citation type="journal article" date="2009" name="Appl. Environ. Microbiol.">
        <title>Metabolic versatility and indigenous origin of the archaeon Thermococcus sibiricus, isolated from a siberian oil reservoir, as revealed by genome analysis.</title>
        <authorList>
            <person name="Mardanov A.V."/>
            <person name="Ravin N.V."/>
            <person name="Svetlitchnyi V.A."/>
            <person name="Beletsky A.V."/>
            <person name="Miroshnichenko M.L."/>
            <person name="Bonch-Osmolovskaya E.A."/>
            <person name="Skryabin K.G."/>
        </authorList>
    </citation>
    <scope>NUCLEOTIDE SEQUENCE [LARGE SCALE GENOMIC DNA]</scope>
    <source>
        <strain evidence="5">DSM 12597 / MM 739</strain>
    </source>
</reference>
<keyword evidence="1 2" id="KW-0129">CBS domain</keyword>
<proteinExistence type="predicted"/>
<name>C6A0T1_THESM</name>
<dbReference type="HOGENOM" id="CLU_040681_12_1_2"/>
<dbReference type="InterPro" id="IPR000644">
    <property type="entry name" value="CBS_dom"/>
</dbReference>
<feature type="domain" description="CBS" evidence="3">
    <location>
        <begin position="15"/>
        <end position="75"/>
    </location>
</feature>
<sequence length="139" mass="15384">MVVPMDENAPIKVYMTKKLIAVKPDDTIQEACRVMVEFDIGSLVVVDNGNVVGFFTKSDIIRRVIVPGLAYNTPVAEIMSKELITVNANVPLKKVLEIMAAKRIKHMLIEEEGKVVGIFTLSDLLEASRRKLETAISAE</sequence>
<dbReference type="Proteomes" id="UP000009079">
    <property type="component" value="Chromosome"/>
</dbReference>
<dbReference type="PANTHER" id="PTHR43080:SF2">
    <property type="entry name" value="CBS DOMAIN-CONTAINING PROTEIN"/>
    <property type="match status" value="1"/>
</dbReference>
<evidence type="ECO:0000256" key="2">
    <source>
        <dbReference type="PROSITE-ProRule" id="PRU00703"/>
    </source>
</evidence>
<dbReference type="SUPFAM" id="SSF54631">
    <property type="entry name" value="CBS-domain pair"/>
    <property type="match status" value="1"/>
</dbReference>
<dbReference type="SMART" id="SM00116">
    <property type="entry name" value="CBS"/>
    <property type="match status" value="2"/>
</dbReference>